<dbReference type="RefSeq" id="WP_275473399.1">
    <property type="nucleotide sequence ID" value="NZ_CP162940.1"/>
</dbReference>
<protein>
    <submittedName>
        <fullName evidence="1">Uncharacterized protein</fullName>
    </submittedName>
</protein>
<keyword evidence="2" id="KW-1185">Reference proteome</keyword>
<sequence>MSAKAKPCLKRGELQHAKALDDAGGLNEHGALEFGIMTGLQVVRNVPRFNGIFAAYSGDLRQ</sequence>
<proteinExistence type="predicted"/>
<accession>A0ABV5ALB3</accession>
<evidence type="ECO:0000313" key="1">
    <source>
        <dbReference type="EMBL" id="MFB5193074.1"/>
    </source>
</evidence>
<name>A0ABV5ALB3_9BACL</name>
<dbReference type="Proteomes" id="UP001579974">
    <property type="component" value="Unassembled WGS sequence"/>
</dbReference>
<evidence type="ECO:0000313" key="2">
    <source>
        <dbReference type="Proteomes" id="UP001579974"/>
    </source>
</evidence>
<dbReference type="EMBL" id="JBDXSU010000038">
    <property type="protein sequence ID" value="MFB5193074.1"/>
    <property type="molecule type" value="Genomic_DNA"/>
</dbReference>
<organism evidence="1 2">
    <name type="scientific">Alicyclobacillus fastidiosus</name>
    <dbReference type="NCBI Taxonomy" id="392011"/>
    <lineage>
        <taxon>Bacteria</taxon>
        <taxon>Bacillati</taxon>
        <taxon>Bacillota</taxon>
        <taxon>Bacilli</taxon>
        <taxon>Bacillales</taxon>
        <taxon>Alicyclobacillaceae</taxon>
        <taxon>Alicyclobacillus</taxon>
    </lineage>
</organism>
<gene>
    <name evidence="1" type="ORF">KKP3000_002673</name>
</gene>
<comment type="caution">
    <text evidence="1">The sequence shown here is derived from an EMBL/GenBank/DDBJ whole genome shotgun (WGS) entry which is preliminary data.</text>
</comment>
<reference evidence="1 2" key="1">
    <citation type="journal article" date="2024" name="Int. J. Mol. Sci.">
        <title>Exploration of Alicyclobacillus spp. Genome in Search of Antibiotic Resistance.</title>
        <authorList>
            <person name="Bucka-Kolendo J."/>
            <person name="Kiousi D.E."/>
            <person name="Dekowska A."/>
            <person name="Mikolajczuk-Szczyrba A."/>
            <person name="Karadedos D.M."/>
            <person name="Michael P."/>
            <person name="Galanis A."/>
            <person name="Sokolowska B."/>
        </authorList>
    </citation>
    <scope>NUCLEOTIDE SEQUENCE [LARGE SCALE GENOMIC DNA]</scope>
    <source>
        <strain evidence="1 2">KKP 3000</strain>
    </source>
</reference>